<name>A0A6C0JD09_9ZZZZ</name>
<evidence type="ECO:0000313" key="2">
    <source>
        <dbReference type="EMBL" id="QHU02781.1"/>
    </source>
</evidence>
<proteinExistence type="predicted"/>
<organism evidence="2">
    <name type="scientific">viral metagenome</name>
    <dbReference type="NCBI Taxonomy" id="1070528"/>
    <lineage>
        <taxon>unclassified sequences</taxon>
        <taxon>metagenomes</taxon>
        <taxon>organismal metagenomes</taxon>
    </lineage>
</organism>
<keyword evidence="1" id="KW-1133">Transmembrane helix</keyword>
<accession>A0A6C0JD09</accession>
<dbReference type="EMBL" id="MN740363">
    <property type="protein sequence ID" value="QHU02781.1"/>
    <property type="molecule type" value="Genomic_DNA"/>
</dbReference>
<keyword evidence="1" id="KW-0812">Transmembrane</keyword>
<sequence>MDDDLEQPIYSISSYNNKIHNRTPKKWRRDSKETSVDDLLEYSITENPKRRVLIAKSTQKCNTSTNVATGKTVNTGVSVPNQTDIEKAVEDDKIAKTISENVIPPSRLEELSRFYEVEVGQLLVAILNDLQNESIAPSVLRKELIGNVRKFNRMTEKIKSNHTALHTQHQLLLNEIDDNVNVSFKSKQRKRLLSQTYENEQYEQMLDDTRTKYRHNTYYGYIMTVSIICMIGLIVKK</sequence>
<feature type="transmembrane region" description="Helical" evidence="1">
    <location>
        <begin position="218"/>
        <end position="235"/>
    </location>
</feature>
<protein>
    <submittedName>
        <fullName evidence="2">Uncharacterized protein</fullName>
    </submittedName>
</protein>
<keyword evidence="1" id="KW-0472">Membrane</keyword>
<reference evidence="2" key="1">
    <citation type="journal article" date="2020" name="Nature">
        <title>Giant virus diversity and host interactions through global metagenomics.</title>
        <authorList>
            <person name="Schulz F."/>
            <person name="Roux S."/>
            <person name="Paez-Espino D."/>
            <person name="Jungbluth S."/>
            <person name="Walsh D.A."/>
            <person name="Denef V.J."/>
            <person name="McMahon K.D."/>
            <person name="Konstantinidis K.T."/>
            <person name="Eloe-Fadrosh E.A."/>
            <person name="Kyrpides N.C."/>
            <person name="Woyke T."/>
        </authorList>
    </citation>
    <scope>NUCLEOTIDE SEQUENCE</scope>
    <source>
        <strain evidence="2">GVMAG-M-3300025880-76</strain>
    </source>
</reference>
<evidence type="ECO:0000256" key="1">
    <source>
        <dbReference type="SAM" id="Phobius"/>
    </source>
</evidence>
<dbReference type="AlphaFoldDB" id="A0A6C0JD09"/>